<evidence type="ECO:0000256" key="1">
    <source>
        <dbReference type="ARBA" id="ARBA00022723"/>
    </source>
</evidence>
<dbReference type="OrthoDB" id="6105938at2759"/>
<evidence type="ECO:0000256" key="3">
    <source>
        <dbReference type="ARBA" id="ARBA00022833"/>
    </source>
</evidence>
<name>A0A024U7M6_9STRA</name>
<keyword evidence="3" id="KW-0862">Zinc</keyword>
<dbReference type="Gene3D" id="3.30.40.10">
    <property type="entry name" value="Zinc/RING finger domain, C3HC4 (zinc finger)"/>
    <property type="match status" value="1"/>
</dbReference>
<dbReference type="SMART" id="SM00184">
    <property type="entry name" value="RING"/>
    <property type="match status" value="1"/>
</dbReference>
<dbReference type="SUPFAM" id="SSF57850">
    <property type="entry name" value="RING/U-box"/>
    <property type="match status" value="1"/>
</dbReference>
<evidence type="ECO:0000313" key="7">
    <source>
        <dbReference type="EMBL" id="ETW02230.1"/>
    </source>
</evidence>
<dbReference type="PANTHER" id="PTHR47094:SF1">
    <property type="entry name" value="RING-TYPE E3 UBIQUITIN TRANSFERASE"/>
    <property type="match status" value="1"/>
</dbReference>
<dbReference type="GeneID" id="20082839"/>
<feature type="region of interest" description="Disordered" evidence="5">
    <location>
        <begin position="59"/>
        <end position="78"/>
    </location>
</feature>
<dbReference type="AlphaFoldDB" id="A0A024U7M6"/>
<dbReference type="PROSITE" id="PS50089">
    <property type="entry name" value="ZF_RING_2"/>
    <property type="match status" value="1"/>
</dbReference>
<protein>
    <recommendedName>
        <fullName evidence="6">RING-type domain-containing protein</fullName>
    </recommendedName>
</protein>
<dbReference type="GO" id="GO:0008270">
    <property type="term" value="F:zinc ion binding"/>
    <property type="evidence" value="ECO:0007669"/>
    <property type="project" value="UniProtKB-KW"/>
</dbReference>
<evidence type="ECO:0000256" key="5">
    <source>
        <dbReference type="SAM" id="MobiDB-lite"/>
    </source>
</evidence>
<dbReference type="GO" id="GO:0140082">
    <property type="term" value="F:SUMO-ubiquitin ligase activity"/>
    <property type="evidence" value="ECO:0007669"/>
    <property type="project" value="TreeGrafter"/>
</dbReference>
<dbReference type="InterPro" id="IPR017907">
    <property type="entry name" value="Znf_RING_CS"/>
</dbReference>
<evidence type="ECO:0000256" key="4">
    <source>
        <dbReference type="PROSITE-ProRule" id="PRU00175"/>
    </source>
</evidence>
<dbReference type="GO" id="GO:0033768">
    <property type="term" value="C:SUMO-targeted ubiquitin ligase complex"/>
    <property type="evidence" value="ECO:0007669"/>
    <property type="project" value="TreeGrafter"/>
</dbReference>
<accession>A0A024U7M6</accession>
<dbReference type="GO" id="GO:0032183">
    <property type="term" value="F:SUMO binding"/>
    <property type="evidence" value="ECO:0007669"/>
    <property type="project" value="TreeGrafter"/>
</dbReference>
<dbReference type="PROSITE" id="PS00518">
    <property type="entry name" value="ZF_RING_1"/>
    <property type="match status" value="1"/>
</dbReference>
<organism evidence="7">
    <name type="scientific">Aphanomyces invadans</name>
    <dbReference type="NCBI Taxonomy" id="157072"/>
    <lineage>
        <taxon>Eukaryota</taxon>
        <taxon>Sar</taxon>
        <taxon>Stramenopiles</taxon>
        <taxon>Oomycota</taxon>
        <taxon>Saprolegniomycetes</taxon>
        <taxon>Saprolegniales</taxon>
        <taxon>Verrucalvaceae</taxon>
        <taxon>Aphanomyces</taxon>
    </lineage>
</organism>
<dbReference type="PANTHER" id="PTHR47094">
    <property type="entry name" value="ELFLESS, ISOFORM B"/>
    <property type="match status" value="1"/>
</dbReference>
<proteinExistence type="predicted"/>
<keyword evidence="2 4" id="KW-0863">Zinc-finger</keyword>
<keyword evidence="1" id="KW-0479">Metal-binding</keyword>
<dbReference type="InterPro" id="IPR001841">
    <property type="entry name" value="Znf_RING"/>
</dbReference>
<feature type="domain" description="RING-type" evidence="6">
    <location>
        <begin position="172"/>
        <end position="210"/>
    </location>
</feature>
<dbReference type="VEuPathDB" id="FungiDB:H310_05789"/>
<dbReference type="InterPro" id="IPR013083">
    <property type="entry name" value="Znf_RING/FYVE/PHD"/>
</dbReference>
<evidence type="ECO:0000259" key="6">
    <source>
        <dbReference type="PROSITE" id="PS50089"/>
    </source>
</evidence>
<dbReference type="InterPro" id="IPR049627">
    <property type="entry name" value="SLX8"/>
</dbReference>
<dbReference type="GO" id="GO:0061630">
    <property type="term" value="F:ubiquitin protein ligase activity"/>
    <property type="evidence" value="ECO:0007669"/>
    <property type="project" value="InterPro"/>
</dbReference>
<gene>
    <name evidence="7" type="ORF">H310_05789</name>
</gene>
<evidence type="ECO:0000256" key="2">
    <source>
        <dbReference type="ARBA" id="ARBA00022771"/>
    </source>
</evidence>
<dbReference type="RefSeq" id="XP_008868835.1">
    <property type="nucleotide sequence ID" value="XM_008870613.1"/>
</dbReference>
<dbReference type="Pfam" id="PF13923">
    <property type="entry name" value="zf-C3HC4_2"/>
    <property type="match status" value="1"/>
</dbReference>
<dbReference type="GO" id="GO:0006511">
    <property type="term" value="P:ubiquitin-dependent protein catabolic process"/>
    <property type="evidence" value="ECO:0007669"/>
    <property type="project" value="TreeGrafter"/>
</dbReference>
<dbReference type="EMBL" id="KI913961">
    <property type="protein sequence ID" value="ETW02230.1"/>
    <property type="molecule type" value="Genomic_DNA"/>
</dbReference>
<reference evidence="7" key="1">
    <citation type="submission" date="2013-12" db="EMBL/GenBank/DDBJ databases">
        <title>The Genome Sequence of Aphanomyces invadans NJM9701.</title>
        <authorList>
            <consortium name="The Broad Institute Genomics Platform"/>
            <person name="Russ C."/>
            <person name="Tyler B."/>
            <person name="van West P."/>
            <person name="Dieguez-Uribeondo J."/>
            <person name="Young S.K."/>
            <person name="Zeng Q."/>
            <person name="Gargeya S."/>
            <person name="Fitzgerald M."/>
            <person name="Abouelleil A."/>
            <person name="Alvarado L."/>
            <person name="Chapman S.B."/>
            <person name="Gainer-Dewar J."/>
            <person name="Goldberg J."/>
            <person name="Griggs A."/>
            <person name="Gujja S."/>
            <person name="Hansen M."/>
            <person name="Howarth C."/>
            <person name="Imamovic A."/>
            <person name="Ireland A."/>
            <person name="Larimer J."/>
            <person name="McCowan C."/>
            <person name="Murphy C."/>
            <person name="Pearson M."/>
            <person name="Poon T.W."/>
            <person name="Priest M."/>
            <person name="Roberts A."/>
            <person name="Saif S."/>
            <person name="Shea T."/>
            <person name="Sykes S."/>
            <person name="Wortman J."/>
            <person name="Nusbaum C."/>
            <person name="Birren B."/>
        </authorList>
    </citation>
    <scope>NUCLEOTIDE SEQUENCE [LARGE SCALE GENOMIC DNA]</scope>
    <source>
        <strain evidence="7">NJM9701</strain>
    </source>
</reference>
<sequence length="223" mass="24902">MGSIREDVVAPMEGVAVDDIYAVELDGLNLLNDIELHSILDPLGGQEDESLVEERIDDRAGRPPSVPHHRQQRVSRVATQETPVIDLTSDDMDDDAPVIVATLYPNPTLSATAKRHMCKKRKLPMQGHRSHGNGRPARHVRYDPEHIRSAECTQVCLDNQVALEMYRKATTCAICLDTLRDLTSTSCGHIFCRECITQAVFASQKCPMCQTPNEPHDIHPLYL</sequence>
<dbReference type="STRING" id="157072.A0A024U7M6"/>